<keyword evidence="1" id="KW-1133">Transmembrane helix</keyword>
<evidence type="ECO:0000256" key="1">
    <source>
        <dbReference type="SAM" id="Phobius"/>
    </source>
</evidence>
<name>A0A3B0ZDX5_9ZZZZ</name>
<organism evidence="2">
    <name type="scientific">hydrothermal vent metagenome</name>
    <dbReference type="NCBI Taxonomy" id="652676"/>
    <lineage>
        <taxon>unclassified sequences</taxon>
        <taxon>metagenomes</taxon>
        <taxon>ecological metagenomes</taxon>
    </lineage>
</organism>
<keyword evidence="1" id="KW-0812">Transmembrane</keyword>
<feature type="transmembrane region" description="Helical" evidence="1">
    <location>
        <begin position="24"/>
        <end position="48"/>
    </location>
</feature>
<accession>A0A3B0ZDX5</accession>
<gene>
    <name evidence="2" type="ORF">MNBD_GAMMA12-2309</name>
</gene>
<dbReference type="AlphaFoldDB" id="A0A3B0ZDX5"/>
<protein>
    <submittedName>
        <fullName evidence="2">Uncharacterized protein</fullName>
    </submittedName>
</protein>
<dbReference type="EMBL" id="UOFL01000176">
    <property type="protein sequence ID" value="VAW79584.1"/>
    <property type="molecule type" value="Genomic_DNA"/>
</dbReference>
<sequence length="375" mass="42336">MSHLSHPSHPSHDNGMQVKKSNKYFSLILSALALIVVTIILFSFLMVFNRHEQQSSILANNLRLTSQTIVLYGWQSAVNKHLGVYSSHAESPFNLLRIERKKFEVSLNKLIKGDEVTGLPAADSEKNGQLKNRSLVKINALWKGYNQNITRLLKVEKSIKSAHQSVRLISRLVPDMTMDINEILENLVENRASGVQIHKASLQLMLLERIDANVNRLLVLNDDVKATDKQGAAGRFSRDAVIFQTTLNGMLNGDKSYNIQRIHDTETRNILIKLKIKFRDIGDNLTKLTQQFTDLSHANKAAINITLISRELYRVSSTLVKHYEFHKGLTFKFRYGGLGVGIVAVLFLLAWLLVGANLQKVPLSSSRDYEHSLTE</sequence>
<proteinExistence type="predicted"/>
<reference evidence="2" key="1">
    <citation type="submission" date="2018-06" db="EMBL/GenBank/DDBJ databases">
        <authorList>
            <person name="Zhirakovskaya E."/>
        </authorList>
    </citation>
    <scope>NUCLEOTIDE SEQUENCE</scope>
</reference>
<feature type="transmembrane region" description="Helical" evidence="1">
    <location>
        <begin position="335"/>
        <end position="354"/>
    </location>
</feature>
<evidence type="ECO:0000313" key="2">
    <source>
        <dbReference type="EMBL" id="VAW79584.1"/>
    </source>
</evidence>
<keyword evidence="1" id="KW-0472">Membrane</keyword>